<gene>
    <name evidence="1" type="ORF">M23134_07066</name>
</gene>
<sequence>MVYKTSTIKQYLFMPKYLYQFKYSLNFVKNIKYLLELIK</sequence>
<evidence type="ECO:0000313" key="1">
    <source>
        <dbReference type="EMBL" id="EAY26471.1"/>
    </source>
</evidence>
<keyword evidence="2" id="KW-1185">Reference proteome</keyword>
<dbReference type="Proteomes" id="UP000004095">
    <property type="component" value="Unassembled WGS sequence"/>
</dbReference>
<accession>A1ZT81</accession>
<proteinExistence type="predicted"/>
<organism evidence="1 2">
    <name type="scientific">Microscilla marina ATCC 23134</name>
    <dbReference type="NCBI Taxonomy" id="313606"/>
    <lineage>
        <taxon>Bacteria</taxon>
        <taxon>Pseudomonadati</taxon>
        <taxon>Bacteroidota</taxon>
        <taxon>Cytophagia</taxon>
        <taxon>Cytophagales</taxon>
        <taxon>Microscillaceae</taxon>
        <taxon>Microscilla</taxon>
    </lineage>
</organism>
<protein>
    <submittedName>
        <fullName evidence="1">Uncharacterized protein</fullName>
    </submittedName>
</protein>
<evidence type="ECO:0000313" key="2">
    <source>
        <dbReference type="Proteomes" id="UP000004095"/>
    </source>
</evidence>
<comment type="caution">
    <text evidence="1">The sequence shown here is derived from an EMBL/GenBank/DDBJ whole genome shotgun (WGS) entry which is preliminary data.</text>
</comment>
<reference evidence="1 2" key="1">
    <citation type="submission" date="2007-01" db="EMBL/GenBank/DDBJ databases">
        <authorList>
            <person name="Haygood M."/>
            <person name="Podell S."/>
            <person name="Anderson C."/>
            <person name="Hopkinson B."/>
            <person name="Roe K."/>
            <person name="Barbeau K."/>
            <person name="Gaasterland T."/>
            <person name="Ferriera S."/>
            <person name="Johnson J."/>
            <person name="Kravitz S."/>
            <person name="Beeson K."/>
            <person name="Sutton G."/>
            <person name="Rogers Y.-H."/>
            <person name="Friedman R."/>
            <person name="Frazier M."/>
            <person name="Venter J.C."/>
        </authorList>
    </citation>
    <scope>NUCLEOTIDE SEQUENCE [LARGE SCALE GENOMIC DNA]</scope>
    <source>
        <strain evidence="1 2">ATCC 23134</strain>
    </source>
</reference>
<name>A1ZT81_MICM2</name>
<dbReference type="AlphaFoldDB" id="A1ZT81"/>
<dbReference type="EMBL" id="AAWS01000034">
    <property type="protein sequence ID" value="EAY26471.1"/>
    <property type="molecule type" value="Genomic_DNA"/>
</dbReference>